<evidence type="ECO:0000313" key="2">
    <source>
        <dbReference type="EMBL" id="GBM12066.1"/>
    </source>
</evidence>
<organism evidence="2 3">
    <name type="scientific">Araneus ventricosus</name>
    <name type="common">Orbweaver spider</name>
    <name type="synonym">Epeira ventricosa</name>
    <dbReference type="NCBI Taxonomy" id="182803"/>
    <lineage>
        <taxon>Eukaryota</taxon>
        <taxon>Metazoa</taxon>
        <taxon>Ecdysozoa</taxon>
        <taxon>Arthropoda</taxon>
        <taxon>Chelicerata</taxon>
        <taxon>Arachnida</taxon>
        <taxon>Araneae</taxon>
        <taxon>Araneomorphae</taxon>
        <taxon>Entelegynae</taxon>
        <taxon>Araneoidea</taxon>
        <taxon>Araneidae</taxon>
        <taxon>Araneus</taxon>
    </lineage>
</organism>
<proteinExistence type="predicted"/>
<protein>
    <submittedName>
        <fullName evidence="2">Uncharacterized protein</fullName>
    </submittedName>
</protein>
<reference evidence="2 3" key="1">
    <citation type="journal article" date="2019" name="Sci. Rep.">
        <title>Orb-weaving spider Araneus ventricosus genome elucidates the spidroin gene catalogue.</title>
        <authorList>
            <person name="Kono N."/>
            <person name="Nakamura H."/>
            <person name="Ohtoshi R."/>
            <person name="Moran D.A.P."/>
            <person name="Shinohara A."/>
            <person name="Yoshida Y."/>
            <person name="Fujiwara M."/>
            <person name="Mori M."/>
            <person name="Tomita M."/>
            <person name="Arakawa K."/>
        </authorList>
    </citation>
    <scope>NUCLEOTIDE SEQUENCE [LARGE SCALE GENOMIC DNA]</scope>
</reference>
<dbReference type="EMBL" id="BGPR01000308">
    <property type="protein sequence ID" value="GBM12066.1"/>
    <property type="molecule type" value="Genomic_DNA"/>
</dbReference>
<sequence>METWTGLKGGRASDNEPSRRRNATGTATVSRSISGTGCWLTTLTMTVRGSSWIGSYSRPVVSAGVSAPSNSDEHSHP</sequence>
<dbReference type="AlphaFoldDB" id="A0A4Y2D7K7"/>
<dbReference type="Proteomes" id="UP000499080">
    <property type="component" value="Unassembled WGS sequence"/>
</dbReference>
<feature type="region of interest" description="Disordered" evidence="1">
    <location>
        <begin position="1"/>
        <end position="31"/>
    </location>
</feature>
<evidence type="ECO:0000313" key="3">
    <source>
        <dbReference type="Proteomes" id="UP000499080"/>
    </source>
</evidence>
<evidence type="ECO:0000256" key="1">
    <source>
        <dbReference type="SAM" id="MobiDB-lite"/>
    </source>
</evidence>
<gene>
    <name evidence="2" type="ORF">AVEN_245470_1</name>
</gene>
<accession>A0A4Y2D7K7</accession>
<keyword evidence="3" id="KW-1185">Reference proteome</keyword>
<comment type="caution">
    <text evidence="2">The sequence shown here is derived from an EMBL/GenBank/DDBJ whole genome shotgun (WGS) entry which is preliminary data.</text>
</comment>
<name>A0A4Y2D7K7_ARAVE</name>